<evidence type="ECO:0000313" key="4">
    <source>
        <dbReference type="Proteomes" id="UP001152523"/>
    </source>
</evidence>
<accession>A0AAV0FAZ9</accession>
<dbReference type="AlphaFoldDB" id="A0AAV0FAZ9"/>
<evidence type="ECO:0008006" key="5">
    <source>
        <dbReference type="Google" id="ProtNLM"/>
    </source>
</evidence>
<sequence>MHGTLHPVGFMRGVMAPKDRSVLARLGDDILDYKVASYSTMAALAASEQARRVEQLRIAKCQADEALKKADEEKVTLRQRVADVEASLRLEKEATEQRLKDAEARGKAAAEEIAAVAAKTAAEAADIAKAEAVAKAEKKVVESFLAEGWMAADYEGWVASVMEKRVDAWTQGPGAMWLARKGKDYYDGGEFFTQRLVYRRLARHLKIEPKDFNPAAYGLPLLQPDVRVPLPPGEERPDLEDSELLAEAEDAEEEVGDGATSEPKVDAAQGTQT</sequence>
<evidence type="ECO:0000313" key="3">
    <source>
        <dbReference type="EMBL" id="CAH9132666.1"/>
    </source>
</evidence>
<protein>
    <recommendedName>
        <fullName evidence="5">Flotillin-like</fullName>
    </recommendedName>
</protein>
<gene>
    <name evidence="3" type="ORF">CEPIT_LOCUS32355</name>
</gene>
<reference evidence="3" key="1">
    <citation type="submission" date="2022-07" db="EMBL/GenBank/DDBJ databases">
        <authorList>
            <person name="Macas J."/>
            <person name="Novak P."/>
            <person name="Neumann P."/>
        </authorList>
    </citation>
    <scope>NUCLEOTIDE SEQUENCE</scope>
</reference>
<name>A0AAV0FAZ9_9ASTE</name>
<proteinExistence type="predicted"/>
<evidence type="ECO:0000256" key="1">
    <source>
        <dbReference type="SAM" id="Coils"/>
    </source>
</evidence>
<keyword evidence="4" id="KW-1185">Reference proteome</keyword>
<feature type="compositionally biased region" description="Acidic residues" evidence="2">
    <location>
        <begin position="237"/>
        <end position="256"/>
    </location>
</feature>
<feature type="region of interest" description="Disordered" evidence="2">
    <location>
        <begin position="226"/>
        <end position="273"/>
    </location>
</feature>
<keyword evidence="1" id="KW-0175">Coiled coil</keyword>
<feature type="coiled-coil region" evidence="1">
    <location>
        <begin position="67"/>
        <end position="112"/>
    </location>
</feature>
<dbReference type="EMBL" id="CAMAPF010000972">
    <property type="protein sequence ID" value="CAH9132666.1"/>
    <property type="molecule type" value="Genomic_DNA"/>
</dbReference>
<organism evidence="3 4">
    <name type="scientific">Cuscuta epithymum</name>
    <dbReference type="NCBI Taxonomy" id="186058"/>
    <lineage>
        <taxon>Eukaryota</taxon>
        <taxon>Viridiplantae</taxon>
        <taxon>Streptophyta</taxon>
        <taxon>Embryophyta</taxon>
        <taxon>Tracheophyta</taxon>
        <taxon>Spermatophyta</taxon>
        <taxon>Magnoliopsida</taxon>
        <taxon>eudicotyledons</taxon>
        <taxon>Gunneridae</taxon>
        <taxon>Pentapetalae</taxon>
        <taxon>asterids</taxon>
        <taxon>lamiids</taxon>
        <taxon>Solanales</taxon>
        <taxon>Convolvulaceae</taxon>
        <taxon>Cuscuteae</taxon>
        <taxon>Cuscuta</taxon>
        <taxon>Cuscuta subgen. Cuscuta</taxon>
    </lineage>
</organism>
<comment type="caution">
    <text evidence="3">The sequence shown here is derived from an EMBL/GenBank/DDBJ whole genome shotgun (WGS) entry which is preliminary data.</text>
</comment>
<dbReference type="Proteomes" id="UP001152523">
    <property type="component" value="Unassembled WGS sequence"/>
</dbReference>
<evidence type="ECO:0000256" key="2">
    <source>
        <dbReference type="SAM" id="MobiDB-lite"/>
    </source>
</evidence>